<feature type="non-terminal residue" evidence="1">
    <location>
        <position position="1"/>
    </location>
</feature>
<organism evidence="1 2">
    <name type="scientific">Aspergillus carbonarius (strain ITEM 5010)</name>
    <dbReference type="NCBI Taxonomy" id="602072"/>
    <lineage>
        <taxon>Eukaryota</taxon>
        <taxon>Fungi</taxon>
        <taxon>Dikarya</taxon>
        <taxon>Ascomycota</taxon>
        <taxon>Pezizomycotina</taxon>
        <taxon>Eurotiomycetes</taxon>
        <taxon>Eurotiomycetidae</taxon>
        <taxon>Eurotiales</taxon>
        <taxon>Aspergillaceae</taxon>
        <taxon>Aspergillus</taxon>
        <taxon>Aspergillus subgen. Circumdati</taxon>
    </lineage>
</organism>
<keyword evidence="2" id="KW-1185">Reference proteome</keyword>
<sequence>SCNYINKLDFLKIYFKTHQQSLIKSNIINRFKVTDLIPLDSKQVLSQFNIYLKILSTPDSQLNSSVL</sequence>
<evidence type="ECO:0000313" key="2">
    <source>
        <dbReference type="Proteomes" id="UP000188318"/>
    </source>
</evidence>
<dbReference type="EMBL" id="KV907831">
    <property type="protein sequence ID" value="OOF89784.1"/>
    <property type="molecule type" value="Genomic_DNA"/>
</dbReference>
<dbReference type="Proteomes" id="UP000188318">
    <property type="component" value="Unassembled WGS sequence"/>
</dbReference>
<dbReference type="AlphaFoldDB" id="A0A1R3R5M8"/>
<accession>A0A1R3R5M8</accession>
<protein>
    <submittedName>
        <fullName evidence="1">Uncharacterized protein</fullName>
    </submittedName>
</protein>
<name>A0A1R3R5M8_ASPC5</name>
<gene>
    <name evidence="1" type="ORF">ASPCADRAFT_60827</name>
</gene>
<evidence type="ECO:0000313" key="1">
    <source>
        <dbReference type="EMBL" id="OOF89784.1"/>
    </source>
</evidence>
<reference evidence="2" key="1">
    <citation type="journal article" date="2017" name="Genome Biol.">
        <title>Comparative genomics reveals high biological diversity and specific adaptations in the industrially and medically important fungal genus Aspergillus.</title>
        <authorList>
            <person name="de Vries R.P."/>
            <person name="Riley R."/>
            <person name="Wiebenga A."/>
            <person name="Aguilar-Osorio G."/>
            <person name="Amillis S."/>
            <person name="Uchima C.A."/>
            <person name="Anderluh G."/>
            <person name="Asadollahi M."/>
            <person name="Askin M."/>
            <person name="Barry K."/>
            <person name="Battaglia E."/>
            <person name="Bayram O."/>
            <person name="Benocci T."/>
            <person name="Braus-Stromeyer S.A."/>
            <person name="Caldana C."/>
            <person name="Canovas D."/>
            <person name="Cerqueira G.C."/>
            <person name="Chen F."/>
            <person name="Chen W."/>
            <person name="Choi C."/>
            <person name="Clum A."/>
            <person name="Dos Santos R.A."/>
            <person name="Damasio A.R."/>
            <person name="Diallinas G."/>
            <person name="Emri T."/>
            <person name="Fekete E."/>
            <person name="Flipphi M."/>
            <person name="Freyberg S."/>
            <person name="Gallo A."/>
            <person name="Gournas C."/>
            <person name="Habgood R."/>
            <person name="Hainaut M."/>
            <person name="Harispe M.L."/>
            <person name="Henrissat B."/>
            <person name="Hilden K.S."/>
            <person name="Hope R."/>
            <person name="Hossain A."/>
            <person name="Karabika E."/>
            <person name="Karaffa L."/>
            <person name="Karanyi Z."/>
            <person name="Krasevec N."/>
            <person name="Kuo A."/>
            <person name="Kusch H."/>
            <person name="LaButti K."/>
            <person name="Lagendijk E.L."/>
            <person name="Lapidus A."/>
            <person name="Levasseur A."/>
            <person name="Lindquist E."/>
            <person name="Lipzen A."/>
            <person name="Logrieco A.F."/>
            <person name="MacCabe A."/>
            <person name="Maekelae M.R."/>
            <person name="Malavazi I."/>
            <person name="Melin P."/>
            <person name="Meyer V."/>
            <person name="Mielnichuk N."/>
            <person name="Miskei M."/>
            <person name="Molnar A.P."/>
            <person name="Mule G."/>
            <person name="Ngan C.Y."/>
            <person name="Orejas M."/>
            <person name="Orosz E."/>
            <person name="Ouedraogo J.P."/>
            <person name="Overkamp K.M."/>
            <person name="Park H.-S."/>
            <person name="Perrone G."/>
            <person name="Piumi F."/>
            <person name="Punt P.J."/>
            <person name="Ram A.F."/>
            <person name="Ramon A."/>
            <person name="Rauscher S."/>
            <person name="Record E."/>
            <person name="Riano-Pachon D.M."/>
            <person name="Robert V."/>
            <person name="Roehrig J."/>
            <person name="Ruller R."/>
            <person name="Salamov A."/>
            <person name="Salih N.S."/>
            <person name="Samson R.A."/>
            <person name="Sandor E."/>
            <person name="Sanguinetti M."/>
            <person name="Schuetze T."/>
            <person name="Sepcic K."/>
            <person name="Shelest E."/>
            <person name="Sherlock G."/>
            <person name="Sophianopoulou V."/>
            <person name="Squina F.M."/>
            <person name="Sun H."/>
            <person name="Susca A."/>
            <person name="Todd R.B."/>
            <person name="Tsang A."/>
            <person name="Unkles S.E."/>
            <person name="van de Wiele N."/>
            <person name="van Rossen-Uffink D."/>
            <person name="Oliveira J.V."/>
            <person name="Vesth T.C."/>
            <person name="Visser J."/>
            <person name="Yu J.-H."/>
            <person name="Zhou M."/>
            <person name="Andersen M.R."/>
            <person name="Archer D.B."/>
            <person name="Baker S.E."/>
            <person name="Benoit I."/>
            <person name="Brakhage A.A."/>
            <person name="Braus G.H."/>
            <person name="Fischer R."/>
            <person name="Frisvad J.C."/>
            <person name="Goldman G.H."/>
            <person name="Houbraken J."/>
            <person name="Oakley B."/>
            <person name="Pocsi I."/>
            <person name="Scazzocchio C."/>
            <person name="Seiboth B."/>
            <person name="vanKuyk P.A."/>
            <person name="Wortman J."/>
            <person name="Dyer P.S."/>
            <person name="Grigoriev I.V."/>
        </authorList>
    </citation>
    <scope>NUCLEOTIDE SEQUENCE [LARGE SCALE GENOMIC DNA]</scope>
    <source>
        <strain evidence="2">ITEM 5010</strain>
    </source>
</reference>
<proteinExistence type="predicted"/>
<dbReference type="VEuPathDB" id="FungiDB:ASPCADRAFT_60827"/>